<dbReference type="RefSeq" id="WP_281914382.1">
    <property type="nucleotide sequence ID" value="NZ_AP026966.1"/>
</dbReference>
<evidence type="ECO:0000259" key="2">
    <source>
        <dbReference type="Pfam" id="PF14534"/>
    </source>
</evidence>
<feature type="chain" id="PRO_5046963212" description="DUF4440 domain-containing protein" evidence="1">
    <location>
        <begin position="27"/>
        <end position="155"/>
    </location>
</feature>
<reference evidence="3" key="1">
    <citation type="submission" date="2022-11" db="EMBL/GenBank/DDBJ databases">
        <title>Isolation and characterization of PLA-degrading bacterium Massilia sp. from Antarctic soil.</title>
        <authorList>
            <person name="Sato K."/>
            <person name="Gomez-Fuentes C."/>
            <person name="Ahmad S.A."/>
            <person name="Zulkharnain A."/>
        </authorList>
    </citation>
    <scope>NUCLEOTIDE SEQUENCE</scope>
    <source>
        <strain evidence="3">N-3</strain>
    </source>
</reference>
<dbReference type="Gene3D" id="3.10.450.50">
    <property type="match status" value="1"/>
</dbReference>
<feature type="signal peptide" evidence="1">
    <location>
        <begin position="1"/>
        <end position="26"/>
    </location>
</feature>
<protein>
    <recommendedName>
        <fullName evidence="2">DUF4440 domain-containing protein</fullName>
    </recommendedName>
</protein>
<name>A0ABN6TC35_9BURK</name>
<accession>A0ABN6TC35</accession>
<dbReference type="InterPro" id="IPR032710">
    <property type="entry name" value="NTF2-like_dom_sf"/>
</dbReference>
<evidence type="ECO:0000313" key="4">
    <source>
        <dbReference type="Proteomes" id="UP001163336"/>
    </source>
</evidence>
<sequence>MRLRSLSLLAACLMLAAAAASSGTYARDSNSELKRQVMEAERRFAATMKARDFEAFKRHIADEAIFFGAEGPLRGKGAIARGWRQYYDKPQAPFSWEPEEVEVVDSGTLAYSGGPIYNAAGQRIGRFNSIWRLKAPGQWEIVFDRGSNFVPPAKK</sequence>
<keyword evidence="1" id="KW-0732">Signal</keyword>
<keyword evidence="4" id="KW-1185">Reference proteome</keyword>
<evidence type="ECO:0000256" key="1">
    <source>
        <dbReference type="SAM" id="SignalP"/>
    </source>
</evidence>
<dbReference type="Pfam" id="PF14534">
    <property type="entry name" value="DUF4440"/>
    <property type="match status" value="1"/>
</dbReference>
<gene>
    <name evidence="3" type="ORF">MasN3_24220</name>
</gene>
<organism evidence="3 4">
    <name type="scientific">Massilia varians</name>
    <dbReference type="NCBI Taxonomy" id="457921"/>
    <lineage>
        <taxon>Bacteria</taxon>
        <taxon>Pseudomonadati</taxon>
        <taxon>Pseudomonadota</taxon>
        <taxon>Betaproteobacteria</taxon>
        <taxon>Burkholderiales</taxon>
        <taxon>Oxalobacteraceae</taxon>
        <taxon>Telluria group</taxon>
        <taxon>Massilia</taxon>
    </lineage>
</organism>
<evidence type="ECO:0000313" key="3">
    <source>
        <dbReference type="EMBL" id="BDT58928.1"/>
    </source>
</evidence>
<dbReference type="EMBL" id="AP026966">
    <property type="protein sequence ID" value="BDT58928.1"/>
    <property type="molecule type" value="Genomic_DNA"/>
</dbReference>
<dbReference type="Proteomes" id="UP001163336">
    <property type="component" value="Chromosome"/>
</dbReference>
<feature type="domain" description="DUF4440" evidence="2">
    <location>
        <begin position="37"/>
        <end position="141"/>
    </location>
</feature>
<dbReference type="InterPro" id="IPR027843">
    <property type="entry name" value="DUF4440"/>
</dbReference>
<dbReference type="SUPFAM" id="SSF54427">
    <property type="entry name" value="NTF2-like"/>
    <property type="match status" value="1"/>
</dbReference>
<proteinExistence type="predicted"/>